<dbReference type="InterPro" id="IPR005358">
    <property type="entry name" value="Puta_zinc/iron-chelating_dom"/>
</dbReference>
<dbReference type="EMBL" id="LFWU01000058">
    <property type="protein sequence ID" value="KON32653.1"/>
    <property type="molecule type" value="Genomic_DNA"/>
</dbReference>
<organism evidence="1 2">
    <name type="scientific">miscellaneous Crenarchaeota group-1 archaeon SG8-32-1</name>
    <dbReference type="NCBI Taxonomy" id="1685124"/>
    <lineage>
        <taxon>Archaea</taxon>
        <taxon>Candidatus Bathyarchaeota</taxon>
        <taxon>MCG-1</taxon>
    </lineage>
</organism>
<proteinExistence type="predicted"/>
<protein>
    <recommendedName>
        <fullName evidence="3">Fe-S oxidoreductase</fullName>
    </recommendedName>
</protein>
<dbReference type="AlphaFoldDB" id="A0A0M0BVK9"/>
<dbReference type="PANTHER" id="PTHR35866">
    <property type="entry name" value="PUTATIVE-RELATED"/>
    <property type="match status" value="1"/>
</dbReference>
<evidence type="ECO:0000313" key="1">
    <source>
        <dbReference type="EMBL" id="KON32653.1"/>
    </source>
</evidence>
<comment type="caution">
    <text evidence="1">The sequence shown here is derived from an EMBL/GenBank/DDBJ whole genome shotgun (WGS) entry which is preliminary data.</text>
</comment>
<dbReference type="PANTHER" id="PTHR35866:SF1">
    <property type="entry name" value="YKGJ FAMILY CYSTEINE CLUSTER PROTEIN"/>
    <property type="match status" value="1"/>
</dbReference>
<name>A0A0M0BVK9_9ARCH</name>
<reference evidence="1 2" key="1">
    <citation type="submission" date="2015-06" db="EMBL/GenBank/DDBJ databases">
        <title>New insights into the roles of widespread benthic archaea in carbon and nitrogen cycling.</title>
        <authorList>
            <person name="Lazar C.S."/>
            <person name="Baker B.J."/>
            <person name="Seitz K.W."/>
            <person name="Hyde A.S."/>
            <person name="Dick G.J."/>
            <person name="Hinrichs K.-U."/>
            <person name="Teske A.P."/>
        </authorList>
    </citation>
    <scope>NUCLEOTIDE SEQUENCE [LARGE SCALE GENOMIC DNA]</scope>
    <source>
        <strain evidence="1">SG8-32-1</strain>
    </source>
</reference>
<dbReference type="Proteomes" id="UP000037237">
    <property type="component" value="Unassembled WGS sequence"/>
</dbReference>
<evidence type="ECO:0008006" key="3">
    <source>
        <dbReference type="Google" id="ProtNLM"/>
    </source>
</evidence>
<gene>
    <name evidence="1" type="ORF">AC477_02650</name>
</gene>
<accession>A0A0M0BVK9</accession>
<evidence type="ECO:0000313" key="2">
    <source>
        <dbReference type="Proteomes" id="UP000037237"/>
    </source>
</evidence>
<sequence>MNDTLAMFTLNKKTKKISDLVVIQKQFRFKCKRCATLCCKLGGPELLEYDVKKIEAIGYQRKDFLESSEKTGFNLTSAVGVLKTREDGSCIFLTQNSNVNYFNCSIYKIRPVLCRIYPFMIKSLDQNKIAIKFIPCCKGLNNPEGKILDENFFFGKLNEFMELGYPTN</sequence>
<dbReference type="Pfam" id="PF03692">
    <property type="entry name" value="CxxCxxCC"/>
    <property type="match status" value="1"/>
</dbReference>